<dbReference type="InterPro" id="IPR025932">
    <property type="entry name" value="Trypano_VSG_B_N_dom"/>
</dbReference>
<comment type="caution">
    <text evidence="11">The sequence shown here is derived from an EMBL/GenBank/DDBJ whole genome shotgun (WGS) entry which is preliminary data.</text>
</comment>
<keyword evidence="7" id="KW-0325">Glycoprotein</keyword>
<dbReference type="EMBL" id="CAEQ01000592">
    <property type="protein sequence ID" value="CCD12149.1"/>
    <property type="molecule type" value="Genomic_DNA"/>
</dbReference>
<reference evidence="13" key="1">
    <citation type="submission" date="2011-07" db="EMBL/GenBank/DDBJ databases">
        <title>Divergent evolution of antigenic variation in African trypanosomes.</title>
        <authorList>
            <person name="Jackson A.P."/>
            <person name="Berry A."/>
            <person name="Allison H.C."/>
            <person name="Burton P."/>
            <person name="Anderson J."/>
            <person name="Aslett M."/>
            <person name="Brown R."/>
            <person name="Corton N."/>
            <person name="Harris D."/>
            <person name="Hauser H."/>
            <person name="Gamble J."/>
            <person name="Gilderthorp R."/>
            <person name="McQuillan J."/>
            <person name="Quail M.A."/>
            <person name="Sanders M."/>
            <person name="Van Tonder A."/>
            <person name="Ginger M.L."/>
            <person name="Donelson J.E."/>
            <person name="Field M.C."/>
            <person name="Barry J.D."/>
            <person name="Berriman M."/>
            <person name="Hertz-Fowler C."/>
        </authorList>
    </citation>
    <scope>NUCLEOTIDE SEQUENCE [LARGE SCALE GENOMIC DNA]</scope>
    <source>
        <strain evidence="13">IL3000</strain>
    </source>
</reference>
<evidence type="ECO:0000256" key="7">
    <source>
        <dbReference type="ARBA" id="ARBA00023180"/>
    </source>
</evidence>
<evidence type="ECO:0000256" key="3">
    <source>
        <dbReference type="ARBA" id="ARBA00022475"/>
    </source>
</evidence>
<feature type="domain" description="Trypanosome variant surface glycoprotein B-type N-terminal" evidence="10">
    <location>
        <begin position="25"/>
        <end position="90"/>
    </location>
</feature>
<keyword evidence="4" id="KW-0336">GPI-anchor</keyword>
<gene>
    <name evidence="11" type="ORF">TCIL3000_0_30620</name>
    <name evidence="12" type="ORF">TCIL3000_0_49470</name>
</gene>
<evidence type="ECO:0000256" key="1">
    <source>
        <dbReference type="ARBA" id="ARBA00002523"/>
    </source>
</evidence>
<keyword evidence="5 9" id="KW-0732">Signal</keyword>
<evidence type="ECO:0000256" key="2">
    <source>
        <dbReference type="ARBA" id="ARBA00004609"/>
    </source>
</evidence>
<evidence type="ECO:0000259" key="10">
    <source>
        <dbReference type="Pfam" id="PF13206"/>
    </source>
</evidence>
<evidence type="ECO:0000256" key="5">
    <source>
        <dbReference type="ARBA" id="ARBA00022729"/>
    </source>
</evidence>
<dbReference type="GO" id="GO:0005886">
    <property type="term" value="C:plasma membrane"/>
    <property type="evidence" value="ECO:0007669"/>
    <property type="project" value="UniProtKB-SubCell"/>
</dbReference>
<accession>F9W4Q4</accession>
<feature type="chain" id="PRO_5007659363" evidence="9">
    <location>
        <begin position="24"/>
        <end position="419"/>
    </location>
</feature>
<keyword evidence="8" id="KW-0449">Lipoprotein</keyword>
<feature type="domain" description="Trypanosome variant surface glycoprotein B-type N-terminal" evidence="10">
    <location>
        <begin position="91"/>
        <end position="358"/>
    </location>
</feature>
<evidence type="ECO:0000313" key="13">
    <source>
        <dbReference type="Proteomes" id="UP000000702"/>
    </source>
</evidence>
<evidence type="ECO:0000313" key="11">
    <source>
        <dbReference type="EMBL" id="CCD12149.1"/>
    </source>
</evidence>
<reference evidence="11 13" key="2">
    <citation type="journal article" date="2012" name="Proc. Natl. Acad. Sci. U.S.A.">
        <title>Antigenic diversity is generated by distinct evolutionary mechanisms in African trypanosome species.</title>
        <authorList>
            <person name="Jackson A.P."/>
            <person name="Berry A."/>
            <person name="Aslett M."/>
            <person name="Allison H.C."/>
            <person name="Burton P."/>
            <person name="Vavrova-Anderson J."/>
            <person name="Brown R."/>
            <person name="Browne H."/>
            <person name="Corton N."/>
            <person name="Hauser H."/>
            <person name="Gamble J."/>
            <person name="Gilderthorp R."/>
            <person name="Marcello L."/>
            <person name="McQuillan J."/>
            <person name="Otto T.D."/>
            <person name="Quail M.A."/>
            <person name="Sanders M.J."/>
            <person name="van Tonder A."/>
            <person name="Ginger M.L."/>
            <person name="Field M.C."/>
            <person name="Barry J.D."/>
            <person name="Hertz-Fowler C."/>
            <person name="Berriman M."/>
        </authorList>
    </citation>
    <scope>NUCLEOTIDE SEQUENCE [LARGE SCALE GENOMIC DNA]</scope>
    <source>
        <strain evidence="11 13">IL3000</strain>
    </source>
</reference>
<dbReference type="Proteomes" id="UP000000702">
    <property type="component" value="Unassembled WGS sequence"/>
</dbReference>
<comment type="subcellular location">
    <subcellularLocation>
        <location evidence="2">Cell membrane</location>
        <topology evidence="2">Lipid-anchor</topology>
        <topology evidence="2">GPI-anchor</topology>
    </subcellularLocation>
</comment>
<dbReference type="VEuPathDB" id="TriTrypDB:TcIL3000_0_30620"/>
<keyword evidence="3" id="KW-1003">Cell membrane</keyword>
<dbReference type="AlphaFoldDB" id="F9W4Q4"/>
<dbReference type="Pfam" id="PF13206">
    <property type="entry name" value="VSG_B"/>
    <property type="match status" value="2"/>
</dbReference>
<evidence type="ECO:0000256" key="4">
    <source>
        <dbReference type="ARBA" id="ARBA00022622"/>
    </source>
</evidence>
<evidence type="ECO:0000256" key="9">
    <source>
        <dbReference type="SAM" id="SignalP"/>
    </source>
</evidence>
<protein>
    <submittedName>
        <fullName evidence="11">Variant surface glycoprotein</fullName>
    </submittedName>
</protein>
<evidence type="ECO:0000256" key="6">
    <source>
        <dbReference type="ARBA" id="ARBA00023136"/>
    </source>
</evidence>
<evidence type="ECO:0000313" key="12">
    <source>
        <dbReference type="EMBL" id="CCD14313.1"/>
    </source>
</evidence>
<keyword evidence="13" id="KW-1185">Reference proteome</keyword>
<dbReference type="VEuPathDB" id="TriTrypDB:TcIL3000_0_49470"/>
<proteinExistence type="predicted"/>
<name>F9W4Q4_TRYCI</name>
<dbReference type="GO" id="GO:0098552">
    <property type="term" value="C:side of membrane"/>
    <property type="evidence" value="ECO:0007669"/>
    <property type="project" value="UniProtKB-KW"/>
</dbReference>
<dbReference type="EMBL" id="CAEQ01001464">
    <property type="protein sequence ID" value="CCD14313.1"/>
    <property type="molecule type" value="Genomic_DNA"/>
</dbReference>
<keyword evidence="6" id="KW-0472">Membrane</keyword>
<feature type="signal peptide" evidence="9">
    <location>
        <begin position="1"/>
        <end position="23"/>
    </location>
</feature>
<sequence length="419" mass="46538">MVCFINVLFVAVIFCSSVRYVEGNSAVVQSVDNAEQFALLCRIYNVAKNPPINHVDLQEPFKIVSEIDAINASFIEENQFNKTEKMGNSSYTHVKPTITREAAVAQAILRRINQKSHIILEKIRKLNVTRDFQKVKAEFSQVIFGEGKNESHLCDVVLKSMGDRGTACGKPGAGEKGSHAGKNLVVDFFCLCAMRKTDGIENVCGVYVGGTKDNYHGWDSNGPSGSSTMWASVKKGCGKLMHQHPISTEKGHEVLEDFVKHLETGGVYRWSDNSKVHGSNRKEGMLGTGMVKKGGDGADLLCDGKKGNGRSATPGGICVYYGNNDWDKKIDWLKQFKRALNTVDALNNKTATIQRDIEKLNMLLHRAEKIYETSRVISEVQNPVVQANFHTAAKRLTAYNAALRNQLHHFIATWVHFFL</sequence>
<organism evidence="11 13">
    <name type="scientific">Trypanosoma congolense (strain IL3000)</name>
    <dbReference type="NCBI Taxonomy" id="1068625"/>
    <lineage>
        <taxon>Eukaryota</taxon>
        <taxon>Discoba</taxon>
        <taxon>Euglenozoa</taxon>
        <taxon>Kinetoplastea</taxon>
        <taxon>Metakinetoplastina</taxon>
        <taxon>Trypanosomatida</taxon>
        <taxon>Trypanosomatidae</taxon>
        <taxon>Trypanosoma</taxon>
        <taxon>Nannomonas</taxon>
    </lineage>
</organism>
<evidence type="ECO:0000256" key="8">
    <source>
        <dbReference type="ARBA" id="ARBA00023288"/>
    </source>
</evidence>
<comment type="function">
    <text evidence="1">VSG forms a coat on the surface of the parasite. The trypanosome evades the immune response of the host by expressing a series of antigenically distinct VSGs from an estimated 1000 VSG genes.</text>
</comment>